<keyword evidence="1" id="KW-0812">Transmembrane</keyword>
<dbReference type="OrthoDB" id="9788139at2"/>
<protein>
    <submittedName>
        <fullName evidence="2">Uncharacterized protein</fullName>
    </submittedName>
</protein>
<proteinExistence type="predicted"/>
<gene>
    <name evidence="2" type="ORF">SAMN05877831_108104</name>
</gene>
<dbReference type="AlphaFoldDB" id="A0A285SR61"/>
<evidence type="ECO:0000313" key="3">
    <source>
        <dbReference type="Proteomes" id="UP000219111"/>
    </source>
</evidence>
<reference evidence="3" key="1">
    <citation type="submission" date="2017-08" db="EMBL/GenBank/DDBJ databases">
        <authorList>
            <person name="Varghese N."/>
            <person name="Submissions S."/>
        </authorList>
    </citation>
    <scope>NUCLEOTIDE SEQUENCE [LARGE SCALE GENOMIC DNA]</scope>
    <source>
        <strain evidence="3">JA276</strain>
    </source>
</reference>
<feature type="transmembrane region" description="Helical" evidence="1">
    <location>
        <begin position="304"/>
        <end position="324"/>
    </location>
</feature>
<dbReference type="RefSeq" id="WP_097070401.1">
    <property type="nucleotide sequence ID" value="NZ_OBMT01000008.1"/>
</dbReference>
<sequence>MIFRTPILTLLLVSFLALLVALGAAWFGQRLVRHWDLASGSRAQLEMERRTELVSTLFAMVMLAEAVALFLFVFNADRMAALFVGAMCAVGTLNVNGYGFPALYAKIAVFFAAAVWLIVDHVDRLGRDYPLTRVKYALILGIAPLVILAGGLELAYYLNLRTDVITSCCSKLFTPANEGIGNEMAGLAPGLSLWALALAELVVLGLGAYAVRTGRGHALFALAGAVFFAVALTAMVSVISLYVYENPNHHCPFCILQREYFYIGYAFYVPLFGATALALGLGATAPFQRRASLEAVLPPVARRFTLWAMAGFATYGAVTLLVIARSHLILFG</sequence>
<feature type="transmembrane region" description="Helical" evidence="1">
    <location>
        <begin position="191"/>
        <end position="211"/>
    </location>
</feature>
<accession>A0A285SR61</accession>
<keyword evidence="1" id="KW-1133">Transmembrane helix</keyword>
<evidence type="ECO:0000313" key="2">
    <source>
        <dbReference type="EMBL" id="SOC10694.1"/>
    </source>
</evidence>
<feature type="transmembrane region" description="Helical" evidence="1">
    <location>
        <begin position="218"/>
        <end position="242"/>
    </location>
</feature>
<feature type="transmembrane region" description="Helical" evidence="1">
    <location>
        <begin position="262"/>
        <end position="283"/>
    </location>
</feature>
<dbReference type="Proteomes" id="UP000219111">
    <property type="component" value="Unassembled WGS sequence"/>
</dbReference>
<keyword evidence="3" id="KW-1185">Reference proteome</keyword>
<feature type="transmembrane region" description="Helical" evidence="1">
    <location>
        <begin position="134"/>
        <end position="157"/>
    </location>
</feature>
<feature type="transmembrane region" description="Helical" evidence="1">
    <location>
        <begin position="53"/>
        <end position="73"/>
    </location>
</feature>
<feature type="transmembrane region" description="Helical" evidence="1">
    <location>
        <begin position="103"/>
        <end position="122"/>
    </location>
</feature>
<name>A0A285SR61_9RHOB</name>
<keyword evidence="1" id="KW-0472">Membrane</keyword>
<dbReference type="EMBL" id="OBMT01000008">
    <property type="protein sequence ID" value="SOC10694.1"/>
    <property type="molecule type" value="Genomic_DNA"/>
</dbReference>
<evidence type="ECO:0000256" key="1">
    <source>
        <dbReference type="SAM" id="Phobius"/>
    </source>
</evidence>
<organism evidence="2 3">
    <name type="scientific">Rhodobacter maris</name>
    <dbReference type="NCBI Taxonomy" id="446682"/>
    <lineage>
        <taxon>Bacteria</taxon>
        <taxon>Pseudomonadati</taxon>
        <taxon>Pseudomonadota</taxon>
        <taxon>Alphaproteobacteria</taxon>
        <taxon>Rhodobacterales</taxon>
        <taxon>Rhodobacter group</taxon>
        <taxon>Rhodobacter</taxon>
    </lineage>
</organism>